<evidence type="ECO:0000313" key="1">
    <source>
        <dbReference type="EMBL" id="AXH94827.1"/>
    </source>
</evidence>
<dbReference type="InterPro" id="IPR031033">
    <property type="entry name" value="Halocin_C8_dom"/>
</dbReference>
<sequence>MTLVRESDDFAAVAAQYPQYRFDWASAEALSTDAYAWVHVGATHGRAQGVYVRALVDVTRGRIAFVQHTTFKKRGLDRLVEIRFGESEIAWTGVLDPEGNLRPAKGSEDPKVLLEQNPATAGLNTTTPTTGFSTLGWCEDVISNVCQISAGLDSAIACAMLGSLTGPWTGLGCGVVLVLISWWGCRRATRIICG</sequence>
<accession>A0A345NIG9</accession>
<reference evidence="1 2" key="1">
    <citation type="submission" date="2018-07" db="EMBL/GenBank/DDBJ databases">
        <title>Complete genome sequencing of Ornithinimicrobium sp. AMA3305.</title>
        <authorList>
            <person name="Bae J.-W."/>
        </authorList>
    </citation>
    <scope>NUCLEOTIDE SEQUENCE [LARGE SCALE GENOMIC DNA]</scope>
    <source>
        <strain evidence="1 2">AMA3305</strain>
    </source>
</reference>
<protein>
    <submittedName>
        <fullName evidence="1">Uncharacterized protein</fullName>
    </submittedName>
</protein>
<evidence type="ECO:0000313" key="2">
    <source>
        <dbReference type="Proteomes" id="UP000253790"/>
    </source>
</evidence>
<name>A0A345NIG9_9MICO</name>
<organism evidence="1 2">
    <name type="scientific">Ornithinimicrobium avium</name>
    <dbReference type="NCBI Taxonomy" id="2283195"/>
    <lineage>
        <taxon>Bacteria</taxon>
        <taxon>Bacillati</taxon>
        <taxon>Actinomycetota</taxon>
        <taxon>Actinomycetes</taxon>
        <taxon>Micrococcales</taxon>
        <taxon>Ornithinimicrobiaceae</taxon>
        <taxon>Ornithinimicrobium</taxon>
    </lineage>
</organism>
<dbReference type="Proteomes" id="UP000253790">
    <property type="component" value="Chromosome"/>
</dbReference>
<dbReference type="AlphaFoldDB" id="A0A345NIG9"/>
<proteinExistence type="predicted"/>
<keyword evidence="2" id="KW-1185">Reference proteome</keyword>
<dbReference type="EMBL" id="CP031229">
    <property type="protein sequence ID" value="AXH94827.1"/>
    <property type="molecule type" value="Genomic_DNA"/>
</dbReference>
<gene>
    <name evidence="1" type="ORF">DV701_00280</name>
</gene>
<dbReference type="KEGG" id="orn:DV701_00280"/>
<dbReference type="NCBIfam" id="TIGR04449">
    <property type="entry name" value="halocin_C8_dom"/>
    <property type="match status" value="1"/>
</dbReference>